<dbReference type="Proteomes" id="UP000003240">
    <property type="component" value="Unassembled WGS sequence"/>
</dbReference>
<evidence type="ECO:0000259" key="1">
    <source>
        <dbReference type="Pfam" id="PF00549"/>
    </source>
</evidence>
<dbReference type="InterPro" id="IPR005811">
    <property type="entry name" value="SUCC_ACL_C"/>
</dbReference>
<comment type="caution">
    <text evidence="3">The sequence shown here is derived from an EMBL/GenBank/DDBJ whole genome shotgun (WGS) entry which is preliminary data.</text>
</comment>
<dbReference type="Gene3D" id="3.40.50.720">
    <property type="entry name" value="NAD(P)-binding Rossmann-like Domain"/>
    <property type="match status" value="1"/>
</dbReference>
<dbReference type="Pfam" id="PF02629">
    <property type="entry name" value="CoA_binding"/>
    <property type="match status" value="1"/>
</dbReference>
<feature type="domain" description="ATP-citrate synthase/succinyl-CoA ligase C-terminal" evidence="1">
    <location>
        <begin position="349"/>
        <end position="510"/>
    </location>
</feature>
<dbReference type="OrthoDB" id="6193532at2"/>
<dbReference type="PANTHER" id="PTHR11117:SF24">
    <property type="entry name" value="PROTEIN FDRA"/>
    <property type="match status" value="1"/>
</dbReference>
<evidence type="ECO:0000259" key="2">
    <source>
        <dbReference type="Pfam" id="PF02629"/>
    </source>
</evidence>
<dbReference type="Gene3D" id="3.40.50.261">
    <property type="entry name" value="Succinyl-CoA synthetase domains"/>
    <property type="match status" value="2"/>
</dbReference>
<gene>
    <name evidence="3" type="ORF">ALO_13095</name>
</gene>
<accession>F7NKK3</accession>
<proteinExistence type="predicted"/>
<dbReference type="Pfam" id="PF00549">
    <property type="entry name" value="Ligase_CoA"/>
    <property type="match status" value="1"/>
</dbReference>
<sequence>MEVQVLIKANAYYDSVTLMAISKKMKNLPGVLEAVVSMGTELNKELIAQVGMGLPSVTAAGPNDLIIAVGAADAGSLEYVLKEVEQALVQRNRAAKGVVEAPKSLEGAVAAYPESNLAIISLPGAFAAREVRKALENQLHVMLFSDNVSLQDEVQLKKLAHDRGLLLMGPDCGTAIINHVPLCFANVVRPGNIGVVAASGTGTQEVTCLIDRFGGGVSQVIGTGGRDLKAEVGGIMMLDALQALENDPATDVIVIISKPPAPGVTEKILGLMKRGGKPKVVYFLGGDRQIVEQAGAVAGCNLADTARKAVALANKEPLSTDWSCVTAELSLIRQEQAGLAPGQKYVRALYTGGTLCDEAILAMQEDLGPIYSNIVFDSRFMLPDSAKSMKHTAIDLGDDKFTVGRPHPMIDPTIRLERLLQEARDPETAVILLDVVLGYGSHPDPAGILAPVVKEAKKLAKGQGRYLSVVASICGTYRDPQDYADQQAKLVDAGVALADANIKAARLAAAIVKNGA</sequence>
<evidence type="ECO:0000313" key="3">
    <source>
        <dbReference type="EMBL" id="EGO63455.1"/>
    </source>
</evidence>
<dbReference type="AlphaFoldDB" id="F7NKK3"/>
<dbReference type="GO" id="GO:0004776">
    <property type="term" value="F:succinate-CoA ligase (GDP-forming) activity"/>
    <property type="evidence" value="ECO:0007669"/>
    <property type="project" value="TreeGrafter"/>
</dbReference>
<dbReference type="InterPro" id="IPR016102">
    <property type="entry name" value="Succinyl-CoA_synth-like"/>
</dbReference>
<dbReference type="GO" id="GO:0006099">
    <property type="term" value="P:tricarboxylic acid cycle"/>
    <property type="evidence" value="ECO:0007669"/>
    <property type="project" value="TreeGrafter"/>
</dbReference>
<dbReference type="GO" id="GO:0004775">
    <property type="term" value="F:succinate-CoA ligase (ADP-forming) activity"/>
    <property type="evidence" value="ECO:0007669"/>
    <property type="project" value="TreeGrafter"/>
</dbReference>
<dbReference type="RefSeq" id="WP_004096417.1">
    <property type="nucleotide sequence ID" value="NZ_AFGF01000115.1"/>
</dbReference>
<dbReference type="SUPFAM" id="SSF52210">
    <property type="entry name" value="Succinyl-CoA synthetase domains"/>
    <property type="match status" value="2"/>
</dbReference>
<dbReference type="eggNOG" id="COG0074">
    <property type="taxonomic scope" value="Bacteria"/>
</dbReference>
<dbReference type="InterPro" id="IPR003781">
    <property type="entry name" value="CoA-bd"/>
</dbReference>
<protein>
    <submittedName>
        <fullName evidence="3">FdrA family protein</fullName>
    </submittedName>
</protein>
<dbReference type="NCBIfam" id="NF004760">
    <property type="entry name" value="PRK06091.1"/>
    <property type="match status" value="1"/>
</dbReference>
<evidence type="ECO:0000313" key="4">
    <source>
        <dbReference type="Proteomes" id="UP000003240"/>
    </source>
</evidence>
<organism evidence="3 4">
    <name type="scientific">Acetonema longum DSM 6540</name>
    <dbReference type="NCBI Taxonomy" id="1009370"/>
    <lineage>
        <taxon>Bacteria</taxon>
        <taxon>Bacillati</taxon>
        <taxon>Bacillota</taxon>
        <taxon>Negativicutes</taxon>
        <taxon>Acetonemataceae</taxon>
        <taxon>Acetonema</taxon>
    </lineage>
</organism>
<name>F7NKK3_9FIRM</name>
<dbReference type="EMBL" id="AFGF01000115">
    <property type="protein sequence ID" value="EGO63455.1"/>
    <property type="molecule type" value="Genomic_DNA"/>
</dbReference>
<keyword evidence="4" id="KW-1185">Reference proteome</keyword>
<dbReference type="GO" id="GO:0009361">
    <property type="term" value="C:succinate-CoA ligase complex (ADP-forming)"/>
    <property type="evidence" value="ECO:0007669"/>
    <property type="project" value="TreeGrafter"/>
</dbReference>
<dbReference type="STRING" id="1009370.ALO_13095"/>
<feature type="domain" description="CoA-binding" evidence="2">
    <location>
        <begin position="190"/>
        <end position="283"/>
    </location>
</feature>
<dbReference type="GO" id="GO:0005829">
    <property type="term" value="C:cytosol"/>
    <property type="evidence" value="ECO:0007669"/>
    <property type="project" value="TreeGrafter"/>
</dbReference>
<reference evidence="3 4" key="1">
    <citation type="journal article" date="2011" name="EMBO J.">
        <title>Structural diversity of bacterial flagellar motors.</title>
        <authorList>
            <person name="Chen S."/>
            <person name="Beeby M."/>
            <person name="Murphy G.E."/>
            <person name="Leadbetter J.R."/>
            <person name="Hendrixson D.R."/>
            <person name="Briegel A."/>
            <person name="Li Z."/>
            <person name="Shi J."/>
            <person name="Tocheva E.I."/>
            <person name="Muller A."/>
            <person name="Dobro M.J."/>
            <person name="Jensen G.J."/>
        </authorList>
    </citation>
    <scope>NUCLEOTIDE SEQUENCE [LARGE SCALE GENOMIC DNA]</scope>
    <source>
        <strain evidence="3 4">DSM 6540</strain>
    </source>
</reference>
<dbReference type="PANTHER" id="PTHR11117">
    <property type="entry name" value="SUCCINYL-COA LIGASE SUBUNIT ALPHA"/>
    <property type="match status" value="1"/>
</dbReference>